<dbReference type="EC" id="3.1.1.-" evidence="9"/>
<keyword evidence="8 9" id="KW-0624">Polysaccharide degradation</keyword>
<dbReference type="GO" id="GO:0052689">
    <property type="term" value="F:carboxylic ester hydrolase activity"/>
    <property type="evidence" value="ECO:0007669"/>
    <property type="project" value="UniProtKB-KW"/>
</dbReference>
<dbReference type="PANTHER" id="PTHR43037:SF3">
    <property type="entry name" value="FERULOYL ESTERASE B"/>
    <property type="match status" value="1"/>
</dbReference>
<comment type="subcellular location">
    <subcellularLocation>
        <location evidence="1 9">Secreted</location>
    </subcellularLocation>
</comment>
<evidence type="ECO:0000256" key="5">
    <source>
        <dbReference type="ARBA" id="ARBA00022801"/>
    </source>
</evidence>
<evidence type="ECO:0000256" key="8">
    <source>
        <dbReference type="ARBA" id="ARBA00023326"/>
    </source>
</evidence>
<keyword evidence="4 9" id="KW-0732">Signal</keyword>
<keyword evidence="11" id="KW-1185">Reference proteome</keyword>
<comment type="function">
    <text evidence="9">Esterase involved in the hydrolysis of xylan, a major structural heterogeneous polysaccharide found in plant biomass representing the second most abundant polysaccharide in the biosphere, after cellulose.</text>
</comment>
<reference evidence="10 11" key="1">
    <citation type="journal article" date="2018" name="Sci. Rep.">
        <title>Comparative genomics provides insights into the lifestyle and reveals functional heterogeneity of dark septate endophytic fungi.</title>
        <authorList>
            <person name="Knapp D.G."/>
            <person name="Nemeth J.B."/>
            <person name="Barry K."/>
            <person name="Hainaut M."/>
            <person name="Henrissat B."/>
            <person name="Johnson J."/>
            <person name="Kuo A."/>
            <person name="Lim J.H.P."/>
            <person name="Lipzen A."/>
            <person name="Nolan M."/>
            <person name="Ohm R.A."/>
            <person name="Tamas L."/>
            <person name="Grigoriev I.V."/>
            <person name="Spatafora J.W."/>
            <person name="Nagy L.G."/>
            <person name="Kovacs G.M."/>
        </authorList>
    </citation>
    <scope>NUCLEOTIDE SEQUENCE [LARGE SCALE GENOMIC DNA]</scope>
    <source>
        <strain evidence="10 11">DSE2036</strain>
    </source>
</reference>
<organism evidence="10 11">
    <name type="scientific">Periconia macrospinosa</name>
    <dbReference type="NCBI Taxonomy" id="97972"/>
    <lineage>
        <taxon>Eukaryota</taxon>
        <taxon>Fungi</taxon>
        <taxon>Dikarya</taxon>
        <taxon>Ascomycota</taxon>
        <taxon>Pezizomycotina</taxon>
        <taxon>Dothideomycetes</taxon>
        <taxon>Pleosporomycetidae</taxon>
        <taxon>Pleosporales</taxon>
        <taxon>Massarineae</taxon>
        <taxon>Periconiaceae</taxon>
        <taxon>Periconia</taxon>
    </lineage>
</organism>
<keyword evidence="5 9" id="KW-0378">Hydrolase</keyword>
<dbReference type="SUPFAM" id="SSF53474">
    <property type="entry name" value="alpha/beta-Hydrolases"/>
    <property type="match status" value="2"/>
</dbReference>
<evidence type="ECO:0000256" key="7">
    <source>
        <dbReference type="ARBA" id="ARBA00023277"/>
    </source>
</evidence>
<evidence type="ECO:0000256" key="4">
    <source>
        <dbReference type="ARBA" id="ARBA00022729"/>
    </source>
</evidence>
<dbReference type="Pfam" id="PF10503">
    <property type="entry name" value="Esterase_PHB"/>
    <property type="match status" value="1"/>
</dbReference>
<evidence type="ECO:0000256" key="1">
    <source>
        <dbReference type="ARBA" id="ARBA00004613"/>
    </source>
</evidence>
<comment type="similarity">
    <text evidence="9">Belongs to the carbohydrate esterase 1 (CE1) family.</text>
</comment>
<evidence type="ECO:0000256" key="6">
    <source>
        <dbReference type="ARBA" id="ARBA00023180"/>
    </source>
</evidence>
<feature type="signal peptide" evidence="9">
    <location>
        <begin position="1"/>
        <end position="21"/>
    </location>
</feature>
<evidence type="ECO:0000256" key="9">
    <source>
        <dbReference type="RuleBase" id="RU367147"/>
    </source>
</evidence>
<evidence type="ECO:0000313" key="10">
    <source>
        <dbReference type="EMBL" id="PVI08297.1"/>
    </source>
</evidence>
<dbReference type="AlphaFoldDB" id="A0A2V1ECM3"/>
<evidence type="ECO:0000256" key="2">
    <source>
        <dbReference type="ARBA" id="ARBA00022487"/>
    </source>
</evidence>
<sequence>MFYSILLAFLAVFCCSGGGKGGQGKVFAAAAQLTQVLNYNNTAKAKPGMWVYIPDKLQSRALVVAIHSCQSSAQKYFANSKIPWRQGADRKRYVTVWPSSTTECWDVSSRASLSRDGGGDSTAIASMIRYAVREYGVEEGRVFVTGGSSGAMMSNVLAATYPDLISAVSLYSGVPAGCFVSASGAAAAWNNTCSAGQSTASPQKWGDVVRAMYPGYNGTRPRMQIWHGSVDATLAPRNYDETIKQWTNVFGVGTTPTSSTPDSPEKGYRRDDFGKSVEGIWAVGVGHSVPSHLDASEAWFGL</sequence>
<proteinExistence type="inferred from homology"/>
<dbReference type="InterPro" id="IPR010126">
    <property type="entry name" value="Esterase_phb"/>
</dbReference>
<dbReference type="InterPro" id="IPR050955">
    <property type="entry name" value="Plant_Biomass_Hydrol_Est"/>
</dbReference>
<gene>
    <name evidence="10" type="ORF">DM02DRAFT_637136</name>
</gene>
<evidence type="ECO:0000313" key="11">
    <source>
        <dbReference type="Proteomes" id="UP000244855"/>
    </source>
</evidence>
<name>A0A2V1ECM3_9PLEO</name>
<dbReference type="Gene3D" id="3.40.50.1820">
    <property type="entry name" value="alpha/beta hydrolase"/>
    <property type="match status" value="1"/>
</dbReference>
<feature type="chain" id="PRO_5029038022" description="Carboxylic ester hydrolase" evidence="9">
    <location>
        <begin position="22"/>
        <end position="302"/>
    </location>
</feature>
<protein>
    <recommendedName>
        <fullName evidence="9">Carboxylic ester hydrolase</fullName>
        <ecNumber evidence="9">3.1.1.-</ecNumber>
    </recommendedName>
</protein>
<keyword evidence="3 9" id="KW-0964">Secreted</keyword>
<dbReference type="EMBL" id="KZ805300">
    <property type="protein sequence ID" value="PVI08297.1"/>
    <property type="molecule type" value="Genomic_DNA"/>
</dbReference>
<evidence type="ECO:0000256" key="3">
    <source>
        <dbReference type="ARBA" id="ARBA00022525"/>
    </source>
</evidence>
<dbReference type="PANTHER" id="PTHR43037">
    <property type="entry name" value="UNNAMED PRODUCT-RELATED"/>
    <property type="match status" value="1"/>
</dbReference>
<dbReference type="STRING" id="97972.A0A2V1ECM3"/>
<keyword evidence="2 9" id="KW-0719">Serine esterase</keyword>
<dbReference type="OrthoDB" id="2425929at2759"/>
<dbReference type="Proteomes" id="UP000244855">
    <property type="component" value="Unassembled WGS sequence"/>
</dbReference>
<dbReference type="GO" id="GO:0045493">
    <property type="term" value="P:xylan catabolic process"/>
    <property type="evidence" value="ECO:0007669"/>
    <property type="project" value="UniProtKB-UniRule"/>
</dbReference>
<keyword evidence="6" id="KW-0325">Glycoprotein</keyword>
<dbReference type="InterPro" id="IPR029058">
    <property type="entry name" value="AB_hydrolase_fold"/>
</dbReference>
<dbReference type="GO" id="GO:0005576">
    <property type="term" value="C:extracellular region"/>
    <property type="evidence" value="ECO:0007669"/>
    <property type="project" value="UniProtKB-SubCell"/>
</dbReference>
<dbReference type="NCBIfam" id="TIGR01840">
    <property type="entry name" value="esterase_phb"/>
    <property type="match status" value="1"/>
</dbReference>
<accession>A0A2V1ECM3</accession>
<keyword evidence="7 9" id="KW-0119">Carbohydrate metabolism</keyword>